<dbReference type="Proteomes" id="UP001485043">
    <property type="component" value="Unassembled WGS sequence"/>
</dbReference>
<feature type="region of interest" description="Disordered" evidence="1">
    <location>
        <begin position="60"/>
        <end position="193"/>
    </location>
</feature>
<dbReference type="InterPro" id="IPR010736">
    <property type="entry name" value="SHIPPO-rpt"/>
</dbReference>
<gene>
    <name evidence="2" type="ORF">WJX84_000567</name>
</gene>
<feature type="region of interest" description="Disordered" evidence="1">
    <location>
        <begin position="271"/>
        <end position="290"/>
    </location>
</feature>
<proteinExistence type="predicted"/>
<dbReference type="AlphaFoldDB" id="A0AAW1SWH0"/>
<evidence type="ECO:0000313" key="2">
    <source>
        <dbReference type="EMBL" id="KAK9861156.1"/>
    </source>
</evidence>
<dbReference type="InterPro" id="IPR051291">
    <property type="entry name" value="CIMAP"/>
</dbReference>
<evidence type="ECO:0000256" key="1">
    <source>
        <dbReference type="SAM" id="MobiDB-lite"/>
    </source>
</evidence>
<organism evidence="2 3">
    <name type="scientific">Apatococcus fuscideae</name>
    <dbReference type="NCBI Taxonomy" id="2026836"/>
    <lineage>
        <taxon>Eukaryota</taxon>
        <taxon>Viridiplantae</taxon>
        <taxon>Chlorophyta</taxon>
        <taxon>core chlorophytes</taxon>
        <taxon>Trebouxiophyceae</taxon>
        <taxon>Chlorellales</taxon>
        <taxon>Chlorellaceae</taxon>
        <taxon>Apatococcus</taxon>
    </lineage>
</organism>
<accession>A0AAW1SWH0</accession>
<protein>
    <submittedName>
        <fullName evidence="2">Uncharacterized protein</fullName>
    </submittedName>
</protein>
<reference evidence="2 3" key="1">
    <citation type="journal article" date="2024" name="Nat. Commun.">
        <title>Phylogenomics reveals the evolutionary origins of lichenization in chlorophyte algae.</title>
        <authorList>
            <person name="Puginier C."/>
            <person name="Libourel C."/>
            <person name="Otte J."/>
            <person name="Skaloud P."/>
            <person name="Haon M."/>
            <person name="Grisel S."/>
            <person name="Petersen M."/>
            <person name="Berrin J.G."/>
            <person name="Delaux P.M."/>
            <person name="Dal Grande F."/>
            <person name="Keller J."/>
        </authorList>
    </citation>
    <scope>NUCLEOTIDE SEQUENCE [LARGE SCALE GENOMIC DNA]</scope>
    <source>
        <strain evidence="2 3">SAG 2523</strain>
    </source>
</reference>
<feature type="region of interest" description="Disordered" evidence="1">
    <location>
        <begin position="1"/>
        <end position="44"/>
    </location>
</feature>
<keyword evidence="3" id="KW-1185">Reference proteome</keyword>
<dbReference type="EMBL" id="JALJOV010000804">
    <property type="protein sequence ID" value="KAK9861156.1"/>
    <property type="molecule type" value="Genomic_DNA"/>
</dbReference>
<dbReference type="Pfam" id="PF07004">
    <property type="entry name" value="SHIPPO-rpt"/>
    <property type="match status" value="4"/>
</dbReference>
<name>A0AAW1SWH0_9CHLO</name>
<feature type="region of interest" description="Disordered" evidence="1">
    <location>
        <begin position="239"/>
        <end position="260"/>
    </location>
</feature>
<comment type="caution">
    <text evidence="2">The sequence shown here is derived from an EMBL/GenBank/DDBJ whole genome shotgun (WGS) entry which is preliminary data.</text>
</comment>
<dbReference type="PANTHER" id="PTHR21580">
    <property type="entry name" value="SHIPPO-1-RELATED"/>
    <property type="match status" value="1"/>
</dbReference>
<evidence type="ECO:0000313" key="3">
    <source>
        <dbReference type="Proteomes" id="UP001485043"/>
    </source>
</evidence>
<sequence>MPPHKQPKKQIFATLPSSPEWSFPHARPHQRDLGSLTPGPAEYDSLNASKAAHRKGPVAVFTGGYSSPRNGDVSPGPAAYASDQCLDGQHTRKPAYTMASKPTEVAKGPGTPGPGNYPGHATQPNTPRAPAFSFGTSSPRQKPPRTPGPAEYTVAAPSPRPGCTFKGRRSSGKENLSLQCSPGPGAYDQGSLNKKAPVASFGTSRRWMASEADGSSLTITSDGDRPNRHVRGCAWGRATRQMNGTDNGEYTPGPAAYASDRTNQNRRAPAFSIAGKPGMSRSTQQPGPASYEPQLRYTMPRGAVTCFPLGGRAAEKRPTTPGPAAYIIDRGSNLQHLKAPVAVISPHHTPRGANARMPGPADYTPRYYAVQHRSGEGASMKFRHVPRADPTDATPGRHRAVLQTGKLARIKQDVQWEDLYSSRQAGWMDQCLKWGSIKSVPPWQEHQPRAHVQHAAPLAGLGQ</sequence>